<dbReference type="Proteomes" id="UP000612956">
    <property type="component" value="Unassembled WGS sequence"/>
</dbReference>
<keyword evidence="3" id="KW-1185">Reference proteome</keyword>
<feature type="transmembrane region" description="Helical" evidence="1">
    <location>
        <begin position="20"/>
        <end position="39"/>
    </location>
</feature>
<dbReference type="EMBL" id="BMMW01000003">
    <property type="protein sequence ID" value="GGK58814.1"/>
    <property type="molecule type" value="Genomic_DNA"/>
</dbReference>
<reference evidence="2" key="1">
    <citation type="journal article" date="2014" name="Int. J. Syst. Evol. Microbiol.">
        <title>Complete genome sequence of Corynebacterium casei LMG S-19264T (=DSM 44701T), isolated from a smear-ripened cheese.</title>
        <authorList>
            <consortium name="US DOE Joint Genome Institute (JGI-PGF)"/>
            <person name="Walter F."/>
            <person name="Albersmeier A."/>
            <person name="Kalinowski J."/>
            <person name="Ruckert C."/>
        </authorList>
    </citation>
    <scope>NUCLEOTIDE SEQUENCE</scope>
    <source>
        <strain evidence="2">CGMCC 4.7278</strain>
    </source>
</reference>
<comment type="caution">
    <text evidence="2">The sequence shown here is derived from an EMBL/GenBank/DDBJ whole genome shotgun (WGS) entry which is preliminary data.</text>
</comment>
<evidence type="ECO:0000313" key="2">
    <source>
        <dbReference type="EMBL" id="GGK58814.1"/>
    </source>
</evidence>
<reference evidence="2" key="2">
    <citation type="submission" date="2020-09" db="EMBL/GenBank/DDBJ databases">
        <authorList>
            <person name="Sun Q."/>
            <person name="Zhou Y."/>
        </authorList>
    </citation>
    <scope>NUCLEOTIDE SEQUENCE</scope>
    <source>
        <strain evidence="2">CGMCC 4.7278</strain>
    </source>
</reference>
<sequence length="143" mass="14396">MTTNTVAANRLSIPALSRPVAVIGAALAALVLNLILWGIGEAAGGSFLTTDKGVQQSVAPGGVVLMSLAPLGIGLTVAVLISYLWTPILRVAAVVGSVLSLGTIALTVAADFDTASTIALSLMHVALVPVMVIALEAVRKNIS</sequence>
<accession>A0A917QMM0</accession>
<dbReference type="InterPro" id="IPR045713">
    <property type="entry name" value="DUF6069"/>
</dbReference>
<protein>
    <submittedName>
        <fullName evidence="2">Uncharacterized protein</fullName>
    </submittedName>
</protein>
<keyword evidence="1" id="KW-0812">Transmembrane</keyword>
<dbReference type="AlphaFoldDB" id="A0A917QMM0"/>
<name>A0A917QMM0_9NOCA</name>
<evidence type="ECO:0000313" key="3">
    <source>
        <dbReference type="Proteomes" id="UP000612956"/>
    </source>
</evidence>
<gene>
    <name evidence="2" type="ORF">GCM10011591_33780</name>
</gene>
<organism evidence="2 3">
    <name type="scientific">Nocardia camponoti</name>
    <dbReference type="NCBI Taxonomy" id="1616106"/>
    <lineage>
        <taxon>Bacteria</taxon>
        <taxon>Bacillati</taxon>
        <taxon>Actinomycetota</taxon>
        <taxon>Actinomycetes</taxon>
        <taxon>Mycobacteriales</taxon>
        <taxon>Nocardiaceae</taxon>
        <taxon>Nocardia</taxon>
    </lineage>
</organism>
<feature type="transmembrane region" description="Helical" evidence="1">
    <location>
        <begin position="59"/>
        <end position="84"/>
    </location>
</feature>
<dbReference type="RefSeq" id="WP_188829954.1">
    <property type="nucleotide sequence ID" value="NZ_BMMW01000003.1"/>
</dbReference>
<keyword evidence="1" id="KW-1133">Transmembrane helix</keyword>
<dbReference type="Pfam" id="PF19545">
    <property type="entry name" value="DUF6069"/>
    <property type="match status" value="1"/>
</dbReference>
<evidence type="ECO:0000256" key="1">
    <source>
        <dbReference type="SAM" id="Phobius"/>
    </source>
</evidence>
<feature type="transmembrane region" description="Helical" evidence="1">
    <location>
        <begin position="91"/>
        <end position="112"/>
    </location>
</feature>
<feature type="transmembrane region" description="Helical" evidence="1">
    <location>
        <begin position="118"/>
        <end position="138"/>
    </location>
</feature>
<keyword evidence="1" id="KW-0472">Membrane</keyword>
<proteinExistence type="predicted"/>